<sequence length="121" mass="13239">MSSYFNVRSVVALALSSALLSFPSYAQYTGPSEIGQTTVADILKKPVDDQDVRVQGHLLRQSAHDKFVFSDGTGEIVAEIKAKHFAGQTLDEKTKVELIGEVDTSSKRPPEIEVDFVKVVN</sequence>
<keyword evidence="4" id="KW-1185">Reference proteome</keyword>
<dbReference type="InterPro" id="IPR005220">
    <property type="entry name" value="CarO-like"/>
</dbReference>
<comment type="caution">
    <text evidence="3">The sequence shown here is derived from an EMBL/GenBank/DDBJ whole genome shotgun (WGS) entry which is preliminary data.</text>
</comment>
<dbReference type="NCBIfam" id="NF033674">
    <property type="entry name" value="stress_OB_fold"/>
    <property type="match status" value="1"/>
</dbReference>
<organism evidence="3 4">
    <name type="scientific">Alcaligenes pakistanensis</name>
    <dbReference type="NCBI Taxonomy" id="1482717"/>
    <lineage>
        <taxon>Bacteria</taxon>
        <taxon>Pseudomonadati</taxon>
        <taxon>Pseudomonadota</taxon>
        <taxon>Betaproteobacteria</taxon>
        <taxon>Burkholderiales</taxon>
        <taxon>Alcaligenaceae</taxon>
        <taxon>Alcaligenes</taxon>
    </lineage>
</organism>
<dbReference type="SUPFAM" id="SSF101756">
    <property type="entry name" value="Hypothetical protein YgiW"/>
    <property type="match status" value="1"/>
</dbReference>
<evidence type="ECO:0008006" key="5">
    <source>
        <dbReference type="Google" id="ProtNLM"/>
    </source>
</evidence>
<gene>
    <name evidence="3" type="ORF">GCM10010096_28510</name>
</gene>
<dbReference type="PANTHER" id="PTHR36571:SF1">
    <property type="entry name" value="PROTEIN YGIW"/>
    <property type="match status" value="1"/>
</dbReference>
<dbReference type="RefSeq" id="WP_189393227.1">
    <property type="nucleotide sequence ID" value="NZ_BMZN01000004.1"/>
</dbReference>
<feature type="signal peptide" evidence="2">
    <location>
        <begin position="1"/>
        <end position="26"/>
    </location>
</feature>
<proteinExistence type="predicted"/>
<evidence type="ECO:0000256" key="2">
    <source>
        <dbReference type="SAM" id="SignalP"/>
    </source>
</evidence>
<evidence type="ECO:0000256" key="1">
    <source>
        <dbReference type="ARBA" id="ARBA00022729"/>
    </source>
</evidence>
<name>A0A8H9M6I1_9BURK</name>
<protein>
    <recommendedName>
        <fullName evidence="5">NirD/YgiW/YdeI family stress tolerance protein</fullName>
    </recommendedName>
</protein>
<dbReference type="EMBL" id="BMZN01000004">
    <property type="protein sequence ID" value="GHC54289.1"/>
    <property type="molecule type" value="Genomic_DNA"/>
</dbReference>
<dbReference type="Gene3D" id="2.40.50.200">
    <property type="entry name" value="Bacterial OB-fold"/>
    <property type="match status" value="1"/>
</dbReference>
<dbReference type="AlphaFoldDB" id="A0A8H9M6I1"/>
<dbReference type="Pfam" id="PF04076">
    <property type="entry name" value="BOF"/>
    <property type="match status" value="1"/>
</dbReference>
<evidence type="ECO:0000313" key="3">
    <source>
        <dbReference type="EMBL" id="GHC54289.1"/>
    </source>
</evidence>
<keyword evidence="1 2" id="KW-0732">Signal</keyword>
<dbReference type="PANTHER" id="PTHR36571">
    <property type="entry name" value="PROTEIN YGIW"/>
    <property type="match status" value="1"/>
</dbReference>
<dbReference type="InterPro" id="IPR036700">
    <property type="entry name" value="BOBF_sf"/>
</dbReference>
<dbReference type="Proteomes" id="UP000608923">
    <property type="component" value="Unassembled WGS sequence"/>
</dbReference>
<accession>A0A8H9M6I1</accession>
<evidence type="ECO:0000313" key="4">
    <source>
        <dbReference type="Proteomes" id="UP000608923"/>
    </source>
</evidence>
<reference evidence="4" key="1">
    <citation type="journal article" date="2019" name="Int. J. Syst. Evol. Microbiol.">
        <title>The Global Catalogue of Microorganisms (GCM) 10K type strain sequencing project: providing services to taxonomists for standard genome sequencing and annotation.</title>
        <authorList>
            <consortium name="The Broad Institute Genomics Platform"/>
            <consortium name="The Broad Institute Genome Sequencing Center for Infectious Disease"/>
            <person name="Wu L."/>
            <person name="Ma J."/>
        </authorList>
    </citation>
    <scope>NUCLEOTIDE SEQUENCE [LARGE SCALE GENOMIC DNA]</scope>
    <source>
        <strain evidence="4">KCTC 42083</strain>
    </source>
</reference>
<feature type="chain" id="PRO_5034695638" description="NirD/YgiW/YdeI family stress tolerance protein" evidence="2">
    <location>
        <begin position="27"/>
        <end position="121"/>
    </location>
</feature>